<dbReference type="OrthoDB" id="9805924at2"/>
<dbReference type="InterPro" id="IPR000182">
    <property type="entry name" value="GNAT_dom"/>
</dbReference>
<dbReference type="SUPFAM" id="SSF55729">
    <property type="entry name" value="Acyl-CoA N-acyltransferases (Nat)"/>
    <property type="match status" value="1"/>
</dbReference>
<dbReference type="Pfam" id="PF00583">
    <property type="entry name" value="Acetyltransf_1"/>
    <property type="match status" value="1"/>
</dbReference>
<dbReference type="GO" id="GO:0016747">
    <property type="term" value="F:acyltransferase activity, transferring groups other than amino-acyl groups"/>
    <property type="evidence" value="ECO:0007669"/>
    <property type="project" value="InterPro"/>
</dbReference>
<evidence type="ECO:0000313" key="3">
    <source>
        <dbReference type="Proteomes" id="UP000307943"/>
    </source>
</evidence>
<dbReference type="InterPro" id="IPR016181">
    <property type="entry name" value="Acyl_CoA_acyltransferase"/>
</dbReference>
<proteinExistence type="predicted"/>
<dbReference type="Gene3D" id="3.40.630.30">
    <property type="match status" value="1"/>
</dbReference>
<reference evidence="2 3" key="1">
    <citation type="submission" date="2019-05" db="EMBL/GenBank/DDBJ databases">
        <title>We sequenced the genome of Paenibacillus hemerocallicola KCTC 33185 for further insight into its adaptation and study the phylogeny of Paenibacillus.</title>
        <authorList>
            <person name="Narsing Rao M.P."/>
        </authorList>
    </citation>
    <scope>NUCLEOTIDE SEQUENCE [LARGE SCALE GENOMIC DNA]</scope>
    <source>
        <strain evidence="2 3">KCTC 33185</strain>
    </source>
</reference>
<keyword evidence="3" id="KW-1185">Reference proteome</keyword>
<dbReference type="CDD" id="cd04301">
    <property type="entry name" value="NAT_SF"/>
    <property type="match status" value="1"/>
</dbReference>
<evidence type="ECO:0000259" key="1">
    <source>
        <dbReference type="PROSITE" id="PS51186"/>
    </source>
</evidence>
<organism evidence="2 3">
    <name type="scientific">Paenibacillus hemerocallicola</name>
    <dbReference type="NCBI Taxonomy" id="1172614"/>
    <lineage>
        <taxon>Bacteria</taxon>
        <taxon>Bacillati</taxon>
        <taxon>Bacillota</taxon>
        <taxon>Bacilli</taxon>
        <taxon>Bacillales</taxon>
        <taxon>Paenibacillaceae</taxon>
        <taxon>Paenibacillus</taxon>
    </lineage>
</organism>
<evidence type="ECO:0000313" key="2">
    <source>
        <dbReference type="EMBL" id="TNJ65372.1"/>
    </source>
</evidence>
<dbReference type="PROSITE" id="PS51186">
    <property type="entry name" value="GNAT"/>
    <property type="match status" value="1"/>
</dbReference>
<gene>
    <name evidence="2" type="ORF">FE784_15220</name>
</gene>
<comment type="caution">
    <text evidence="2">The sequence shown here is derived from an EMBL/GenBank/DDBJ whole genome shotgun (WGS) entry which is preliminary data.</text>
</comment>
<dbReference type="Proteomes" id="UP000307943">
    <property type="component" value="Unassembled WGS sequence"/>
</dbReference>
<name>A0A5C4T8V0_9BACL</name>
<keyword evidence="2" id="KW-0808">Transferase</keyword>
<dbReference type="EMBL" id="VDCQ01000019">
    <property type="protein sequence ID" value="TNJ65372.1"/>
    <property type="molecule type" value="Genomic_DNA"/>
</dbReference>
<accession>A0A5C4T8V0</accession>
<dbReference type="AlphaFoldDB" id="A0A5C4T8V0"/>
<sequence length="170" mass="19232">MRFVIRDAHLGDARSLIELRKQLDDIHAEARPDLFASGYFYDENEIVTLFAAQKSKIIVVGDGSSSRVLAYMVLNTEKAPQSPIFNYPRTFVYINDLCVSEAYRDQGIGKALMEYAIGYAKEIGAHTLELNVAEFNMKAIGLYESMGLRTRNRRMELLLAEEARGRDGDE</sequence>
<protein>
    <submittedName>
        <fullName evidence="2">GNAT family N-acetyltransferase</fullName>
    </submittedName>
</protein>
<feature type="domain" description="N-acetyltransferase" evidence="1">
    <location>
        <begin position="3"/>
        <end position="167"/>
    </location>
</feature>
<dbReference type="RefSeq" id="WP_139603065.1">
    <property type="nucleotide sequence ID" value="NZ_VDCQ01000019.1"/>
</dbReference>
<dbReference type="PANTHER" id="PTHR43072">
    <property type="entry name" value="N-ACETYLTRANSFERASE"/>
    <property type="match status" value="1"/>
</dbReference>